<feature type="transmembrane region" description="Helical" evidence="1">
    <location>
        <begin position="140"/>
        <end position="162"/>
    </location>
</feature>
<keyword evidence="1" id="KW-0812">Transmembrane</keyword>
<evidence type="ECO:0000256" key="1">
    <source>
        <dbReference type="SAM" id="Phobius"/>
    </source>
</evidence>
<keyword evidence="4" id="KW-1185">Reference proteome</keyword>
<reference evidence="3" key="1">
    <citation type="submission" date="2023-09" db="EMBL/GenBank/DDBJ databases">
        <title>Paucibacter sp. APW11 Genome sequencing and assembly.</title>
        <authorList>
            <person name="Kim I."/>
        </authorList>
    </citation>
    <scope>NUCLEOTIDE SEQUENCE</scope>
    <source>
        <strain evidence="3">APW11</strain>
    </source>
</reference>
<protein>
    <submittedName>
        <fullName evidence="3">DMT family transporter</fullName>
    </submittedName>
</protein>
<dbReference type="InterPro" id="IPR037185">
    <property type="entry name" value="EmrE-like"/>
</dbReference>
<dbReference type="PANTHER" id="PTHR22911">
    <property type="entry name" value="ACYL-MALONYL CONDENSING ENZYME-RELATED"/>
    <property type="match status" value="1"/>
</dbReference>
<keyword evidence="1" id="KW-1133">Transmembrane helix</keyword>
<feature type="domain" description="EamA" evidence="2">
    <location>
        <begin position="2"/>
        <end position="133"/>
    </location>
</feature>
<dbReference type="Proteomes" id="UP001246372">
    <property type="component" value="Unassembled WGS sequence"/>
</dbReference>
<name>A0ABU3PD28_9BURK</name>
<feature type="domain" description="EamA" evidence="2">
    <location>
        <begin position="143"/>
        <end position="271"/>
    </location>
</feature>
<feature type="transmembrane region" description="Helical" evidence="1">
    <location>
        <begin position="206"/>
        <end position="232"/>
    </location>
</feature>
<feature type="transmembrane region" description="Helical" evidence="1">
    <location>
        <begin position="117"/>
        <end position="134"/>
    </location>
</feature>
<evidence type="ECO:0000313" key="3">
    <source>
        <dbReference type="EMBL" id="MDT9000486.1"/>
    </source>
</evidence>
<feature type="transmembrane region" description="Helical" evidence="1">
    <location>
        <begin position="263"/>
        <end position="283"/>
    </location>
</feature>
<sequence length="299" mass="32162">MLILLMAACFASMDSTIRFLGAYVPVLLILWARYSVQALSMAIWLAWRRWQRGGQPFRAAHPRFQLIRGLLLLATSAMSFYGVQYLPVAEFTAINMLTPVVVTLLAALLLHEKTSALRWALVIGGFAGALIVMRPGSGVLGWPVLFPLAGAFSYASFQILTARLAALEDPFTTHFYTGLVGALLLSLLLALGPWPATAALPQLAPWHWAVLLAIGALGTLGHLLLILALGLAPTSTLMPFVYVQIAFAAAIGWLAFGHVPDRFAWLGMLVVSACGAASAWLNVRRSATHSPLALDTSSD</sequence>
<dbReference type="SUPFAM" id="SSF103481">
    <property type="entry name" value="Multidrug resistance efflux transporter EmrE"/>
    <property type="match status" value="2"/>
</dbReference>
<keyword evidence="1" id="KW-0472">Membrane</keyword>
<dbReference type="EMBL" id="JAVXZY010000005">
    <property type="protein sequence ID" value="MDT9000486.1"/>
    <property type="molecule type" value="Genomic_DNA"/>
</dbReference>
<organism evidence="3 4">
    <name type="scientific">Roseateles aquae</name>
    <dbReference type="NCBI Taxonomy" id="3077235"/>
    <lineage>
        <taxon>Bacteria</taxon>
        <taxon>Pseudomonadati</taxon>
        <taxon>Pseudomonadota</taxon>
        <taxon>Betaproteobacteria</taxon>
        <taxon>Burkholderiales</taxon>
        <taxon>Sphaerotilaceae</taxon>
        <taxon>Roseateles</taxon>
    </lineage>
</organism>
<evidence type="ECO:0000259" key="2">
    <source>
        <dbReference type="Pfam" id="PF00892"/>
    </source>
</evidence>
<dbReference type="Pfam" id="PF00892">
    <property type="entry name" value="EamA"/>
    <property type="match status" value="2"/>
</dbReference>
<comment type="caution">
    <text evidence="3">The sequence shown here is derived from an EMBL/GenBank/DDBJ whole genome shotgun (WGS) entry which is preliminary data.</text>
</comment>
<feature type="transmembrane region" description="Helical" evidence="1">
    <location>
        <begin position="23"/>
        <end position="45"/>
    </location>
</feature>
<proteinExistence type="predicted"/>
<feature type="transmembrane region" description="Helical" evidence="1">
    <location>
        <begin position="66"/>
        <end position="86"/>
    </location>
</feature>
<evidence type="ECO:0000313" key="4">
    <source>
        <dbReference type="Proteomes" id="UP001246372"/>
    </source>
</evidence>
<dbReference type="InterPro" id="IPR000620">
    <property type="entry name" value="EamA_dom"/>
</dbReference>
<dbReference type="PANTHER" id="PTHR22911:SF103">
    <property type="entry name" value="BLR2811 PROTEIN"/>
    <property type="match status" value="1"/>
</dbReference>
<gene>
    <name evidence="3" type="ORF">RQP53_14530</name>
</gene>
<accession>A0ABU3PD28</accession>
<feature type="transmembrane region" description="Helical" evidence="1">
    <location>
        <begin position="92"/>
        <end position="110"/>
    </location>
</feature>
<dbReference type="RefSeq" id="WP_315651161.1">
    <property type="nucleotide sequence ID" value="NZ_JAVXZY010000005.1"/>
</dbReference>
<feature type="transmembrane region" description="Helical" evidence="1">
    <location>
        <begin position="174"/>
        <end position="194"/>
    </location>
</feature>
<feature type="transmembrane region" description="Helical" evidence="1">
    <location>
        <begin position="239"/>
        <end position="257"/>
    </location>
</feature>